<comment type="subcellular location">
    <subcellularLocation>
        <location evidence="1">Endosome membrane</location>
        <topology evidence="1">Multi-pass membrane protein</topology>
    </subcellularLocation>
    <subcellularLocation>
        <location evidence="2">Golgi apparatus membrane</location>
        <topology evidence="2">Multi-pass membrane protein</topology>
    </subcellularLocation>
</comment>
<proteinExistence type="inferred from homology"/>
<reference evidence="11 12" key="1">
    <citation type="journal article" date="2023" name="Plants (Basel)">
        <title>Bridging the Gap: Combining Genomics and Transcriptomics Approaches to Understand Stylosanthes scabra, an Orphan Legume from the Brazilian Caatinga.</title>
        <authorList>
            <person name="Ferreira-Neto J.R.C."/>
            <person name="da Silva M.D."/>
            <person name="Binneck E."/>
            <person name="de Melo N.F."/>
            <person name="da Silva R.H."/>
            <person name="de Melo A.L.T.M."/>
            <person name="Pandolfi V."/>
            <person name="Bustamante F.O."/>
            <person name="Brasileiro-Vidal A.C."/>
            <person name="Benko-Iseppon A.M."/>
        </authorList>
    </citation>
    <scope>NUCLEOTIDE SEQUENCE [LARGE SCALE GENOMIC DNA]</scope>
    <source>
        <tissue evidence="11">Leaves</tissue>
    </source>
</reference>
<evidence type="ECO:0000256" key="8">
    <source>
        <dbReference type="ARBA" id="ARBA00023034"/>
    </source>
</evidence>
<comment type="similarity">
    <text evidence="3 10">Belongs to the nonaspanin (TM9SF) (TC 9.A.2) family.</text>
</comment>
<dbReference type="Proteomes" id="UP001341840">
    <property type="component" value="Unassembled WGS sequence"/>
</dbReference>
<evidence type="ECO:0000256" key="6">
    <source>
        <dbReference type="ARBA" id="ARBA00022753"/>
    </source>
</evidence>
<evidence type="ECO:0000256" key="9">
    <source>
        <dbReference type="ARBA" id="ARBA00023136"/>
    </source>
</evidence>
<feature type="transmembrane region" description="Helical" evidence="10">
    <location>
        <begin position="581"/>
        <end position="606"/>
    </location>
</feature>
<dbReference type="PANTHER" id="PTHR10766">
    <property type="entry name" value="TRANSMEMBRANE 9 SUPERFAMILY PROTEIN"/>
    <property type="match status" value="1"/>
</dbReference>
<keyword evidence="4 10" id="KW-0812">Transmembrane</keyword>
<keyword evidence="12" id="KW-1185">Reference proteome</keyword>
<feature type="transmembrane region" description="Helical" evidence="10">
    <location>
        <begin position="502"/>
        <end position="529"/>
    </location>
</feature>
<feature type="transmembrane region" description="Helical" evidence="10">
    <location>
        <begin position="469"/>
        <end position="496"/>
    </location>
</feature>
<evidence type="ECO:0000256" key="3">
    <source>
        <dbReference type="ARBA" id="ARBA00005227"/>
    </source>
</evidence>
<name>A0ABU6TGB9_9FABA</name>
<feature type="transmembrane region" description="Helical" evidence="10">
    <location>
        <begin position="382"/>
        <end position="405"/>
    </location>
</feature>
<evidence type="ECO:0000313" key="12">
    <source>
        <dbReference type="Proteomes" id="UP001341840"/>
    </source>
</evidence>
<feature type="transmembrane region" description="Helical" evidence="10">
    <location>
        <begin position="351"/>
        <end position="370"/>
    </location>
</feature>
<dbReference type="EMBL" id="JASCZI010090890">
    <property type="protein sequence ID" value="MED6147539.1"/>
    <property type="molecule type" value="Genomic_DNA"/>
</dbReference>
<evidence type="ECO:0000256" key="10">
    <source>
        <dbReference type="RuleBase" id="RU363079"/>
    </source>
</evidence>
<evidence type="ECO:0000256" key="4">
    <source>
        <dbReference type="ARBA" id="ARBA00022692"/>
    </source>
</evidence>
<evidence type="ECO:0000313" key="11">
    <source>
        <dbReference type="EMBL" id="MED6147539.1"/>
    </source>
</evidence>
<evidence type="ECO:0000256" key="5">
    <source>
        <dbReference type="ARBA" id="ARBA00022729"/>
    </source>
</evidence>
<sequence length="612" mass="70372">MARGPLLPQLCISLCTFVLLFAYYASCFNLFDVAPQDFHQGDPLMVKVKELTSTKTQLPYSYYSLPYCRPDQIVESAETLGKVLEGALIQNSPFLFRMREPQKCKVVCRIVLDTKAAKEFKDKIDDQYRVNMILDNLPLVVPITRSSFYDEDSILYDHGFNVGLKGWYAGSNEDKYFIYNHLKFVVKYHEDPIKNLSRIVGFEVKPFSVMHEYEGKWTETTCNSHTNGSSPQEVKDKQDIIYTYDVEFEASDLRWEARWDTYLPRVGDWFSVAKSLAVVLFLSVMVAMIMLRTVYRDISKYNQLQTQEELQEETGWKLVHGDLFGTVLVTVILAALGILSPSNGKRLIRSMLFHWILTGPVAGFTSVRLYKKFNGTEWKRIALRTALMFPATALAVFFVMNALIWSQGSSGAMPLGTMLLLVFLLFGISVPLVFFGGYVGFRKPAMEDPVRTRKVPRQIPEQPWYKNQVLLILIAGFLPFAAVLIEFFFILVSIWYFDFHQIYGFLFIMFAILTVTCAEISIVLCYLQLRSEDYQWWWRSYLTSASSALYLFLYAVFFFFVKSNITTKPASVVLYFGYMLLLSYAFSALTGAIGFCACFCFTRLIYSSVKFD</sequence>
<feature type="transmembrane region" description="Helical" evidence="10">
    <location>
        <begin position="417"/>
        <end position="441"/>
    </location>
</feature>
<accession>A0ABU6TGB9</accession>
<evidence type="ECO:0000256" key="7">
    <source>
        <dbReference type="ARBA" id="ARBA00022989"/>
    </source>
</evidence>
<keyword evidence="6" id="KW-0967">Endosome</keyword>
<keyword evidence="5" id="KW-0732">Signal</keyword>
<protein>
    <recommendedName>
        <fullName evidence="10">Transmembrane 9 superfamily member</fullName>
    </recommendedName>
</protein>
<keyword evidence="9 10" id="KW-0472">Membrane</keyword>
<keyword evidence="8" id="KW-0333">Golgi apparatus</keyword>
<keyword evidence="7 10" id="KW-1133">Transmembrane helix</keyword>
<dbReference type="Pfam" id="PF02990">
    <property type="entry name" value="EMP70"/>
    <property type="match status" value="1"/>
</dbReference>
<feature type="transmembrane region" description="Helical" evidence="10">
    <location>
        <begin position="275"/>
        <end position="295"/>
    </location>
</feature>
<gene>
    <name evidence="11" type="primary">TMN10_4</name>
    <name evidence="11" type="ORF">PIB30_044798</name>
</gene>
<feature type="transmembrane region" description="Helical" evidence="10">
    <location>
        <begin position="316"/>
        <end position="339"/>
    </location>
</feature>
<evidence type="ECO:0000256" key="1">
    <source>
        <dbReference type="ARBA" id="ARBA00004337"/>
    </source>
</evidence>
<feature type="transmembrane region" description="Helical" evidence="10">
    <location>
        <begin position="541"/>
        <end position="561"/>
    </location>
</feature>
<comment type="caution">
    <text evidence="11">The sequence shown here is derived from an EMBL/GenBank/DDBJ whole genome shotgun (WGS) entry which is preliminary data.</text>
</comment>
<evidence type="ECO:0000256" key="2">
    <source>
        <dbReference type="ARBA" id="ARBA00004653"/>
    </source>
</evidence>
<organism evidence="11 12">
    <name type="scientific">Stylosanthes scabra</name>
    <dbReference type="NCBI Taxonomy" id="79078"/>
    <lineage>
        <taxon>Eukaryota</taxon>
        <taxon>Viridiplantae</taxon>
        <taxon>Streptophyta</taxon>
        <taxon>Embryophyta</taxon>
        <taxon>Tracheophyta</taxon>
        <taxon>Spermatophyta</taxon>
        <taxon>Magnoliopsida</taxon>
        <taxon>eudicotyledons</taxon>
        <taxon>Gunneridae</taxon>
        <taxon>Pentapetalae</taxon>
        <taxon>rosids</taxon>
        <taxon>fabids</taxon>
        <taxon>Fabales</taxon>
        <taxon>Fabaceae</taxon>
        <taxon>Papilionoideae</taxon>
        <taxon>50 kb inversion clade</taxon>
        <taxon>dalbergioids sensu lato</taxon>
        <taxon>Dalbergieae</taxon>
        <taxon>Pterocarpus clade</taxon>
        <taxon>Stylosanthes</taxon>
    </lineage>
</organism>
<dbReference type="PANTHER" id="PTHR10766:SF154">
    <property type="entry name" value="TRANSMEMBRANE 9 SUPERFAMILY MEMBER 10"/>
    <property type="match status" value="1"/>
</dbReference>
<dbReference type="InterPro" id="IPR004240">
    <property type="entry name" value="EMP70"/>
</dbReference>